<evidence type="ECO:0000313" key="2">
    <source>
        <dbReference type="Proteomes" id="UP000242164"/>
    </source>
</evidence>
<dbReference type="Proteomes" id="UP000242164">
    <property type="component" value="Unassembled WGS sequence"/>
</dbReference>
<dbReference type="EMBL" id="FMIK01000024">
    <property type="protein sequence ID" value="SCL91305.1"/>
    <property type="molecule type" value="Genomic_DNA"/>
</dbReference>
<comment type="caution">
    <text evidence="1">The sequence shown here is derived from an EMBL/GenBank/DDBJ whole genome shotgun (WGS) entry which is preliminary data.</text>
</comment>
<gene>
    <name evidence="1" type="ORF">BCB44BAC_01854</name>
</gene>
<proteinExistence type="predicted"/>
<accession>A0AAX2CG25</accession>
<evidence type="ECO:0000313" key="1">
    <source>
        <dbReference type="EMBL" id="SCL91305.1"/>
    </source>
</evidence>
<reference evidence="1 2" key="1">
    <citation type="submission" date="2016-08" db="EMBL/GenBank/DDBJ databases">
        <authorList>
            <person name="Loux V."/>
            <person name="Rue O."/>
        </authorList>
    </citation>
    <scope>NUCLEOTIDE SEQUENCE [LARGE SCALE GENOMIC DNA]</scope>
    <source>
        <strain evidence="1 2">AFSSA_08CEB44bac</strain>
    </source>
</reference>
<dbReference type="AlphaFoldDB" id="A0AAX2CG25"/>
<organism evidence="1 2">
    <name type="scientific">Bacillus cytotoxicus</name>
    <dbReference type="NCBI Taxonomy" id="580165"/>
    <lineage>
        <taxon>Bacteria</taxon>
        <taxon>Bacillati</taxon>
        <taxon>Bacillota</taxon>
        <taxon>Bacilli</taxon>
        <taxon>Bacillales</taxon>
        <taxon>Bacillaceae</taxon>
        <taxon>Bacillus</taxon>
        <taxon>Bacillus cereus group</taxon>
    </lineage>
</organism>
<name>A0AAX2CG25_9BACI</name>
<protein>
    <submittedName>
        <fullName evidence="1">Uncharacterized protein</fullName>
    </submittedName>
</protein>
<sequence>MHDGTIGRANELCRFLFGHKREDFLQKNAFKWLKALGILV</sequence>